<dbReference type="Proteomes" id="UP000011988">
    <property type="component" value="Unassembled WGS sequence"/>
</dbReference>
<comment type="caution">
    <text evidence="1">The sequence shown here is derived from an EMBL/GenBank/DDBJ whole genome shotgun (WGS) entry which is preliminary data.</text>
</comment>
<accession>M6CSD3</accession>
<protein>
    <submittedName>
        <fullName evidence="1">Uncharacterized protein</fullName>
    </submittedName>
</protein>
<proteinExistence type="predicted"/>
<dbReference type="AlphaFoldDB" id="M6CSD3"/>
<name>M6CSD3_9LEPT</name>
<sequence length="51" mass="5997">MDLSKDPILPGSGKKFPFFQIARSETRVKLETARTELKVYRLRLSKRKFGR</sequence>
<gene>
    <name evidence="1" type="ORF">LEP1GSC194_2141</name>
</gene>
<dbReference type="EMBL" id="ANIK01000067">
    <property type="protein sequence ID" value="EMJ93426.1"/>
    <property type="molecule type" value="Genomic_DNA"/>
</dbReference>
<organism evidence="1 2">
    <name type="scientific">Leptospira alstonii serovar Sichuan str. 79601</name>
    <dbReference type="NCBI Taxonomy" id="1218565"/>
    <lineage>
        <taxon>Bacteria</taxon>
        <taxon>Pseudomonadati</taxon>
        <taxon>Spirochaetota</taxon>
        <taxon>Spirochaetia</taxon>
        <taxon>Leptospirales</taxon>
        <taxon>Leptospiraceae</taxon>
        <taxon>Leptospira</taxon>
    </lineage>
</organism>
<evidence type="ECO:0000313" key="2">
    <source>
        <dbReference type="Proteomes" id="UP000011988"/>
    </source>
</evidence>
<reference evidence="1 2" key="1">
    <citation type="submission" date="2013-01" db="EMBL/GenBank/DDBJ databases">
        <authorList>
            <person name="Harkins D.M."/>
            <person name="Durkin A.S."/>
            <person name="Brinkac L.M."/>
            <person name="Haft D.H."/>
            <person name="Selengut J.D."/>
            <person name="Sanka R."/>
            <person name="DePew J."/>
            <person name="Purushe J."/>
            <person name="Galloway R.L."/>
            <person name="Vinetz J.M."/>
            <person name="Sutton G.G."/>
            <person name="Nierman W.C."/>
            <person name="Fouts D.E."/>
        </authorList>
    </citation>
    <scope>NUCLEOTIDE SEQUENCE [LARGE SCALE GENOMIC DNA]</scope>
    <source>
        <strain evidence="1 2">79601</strain>
    </source>
</reference>
<dbReference type="PATRIC" id="fig|1218565.3.peg.3088"/>
<evidence type="ECO:0000313" key="1">
    <source>
        <dbReference type="EMBL" id="EMJ93426.1"/>
    </source>
</evidence>